<name>A0A6S6QXL8_9FIRM</name>
<dbReference type="Proteomes" id="UP000515561">
    <property type="component" value="Chromosome"/>
</dbReference>
<gene>
    <name evidence="1" type="ORF">acsn021_01960</name>
</gene>
<dbReference type="InterPro" id="IPR025062">
    <property type="entry name" value="DUF4003"/>
</dbReference>
<dbReference type="AlphaFoldDB" id="A0A6S6QXL8"/>
<sequence length="331" mass="37110">MWQNEMKAKTELFTENYQELKRNFRFEYGPMHYLGALLYANEDKKVRVESIINAKDIIKRNTSFFSAFKDAAFFALAAMLSLEETPEDVFKKTVIIYDDMKAAGFYGSPYLTLAAFNIGRNPSVDTKALVRKTREFYDAMKQEHRFLTSVDDYGYAAMLATSDLEVESTIREMEACYKLLQNYFGKGNALQSLTHILALGEEAAEIKCKRVVDIYEVLSRKGCKPSKYSQLSALGILVLISKDVETITEEIKAVYEMLLEKKGFGNWSISRHDRVMYSAALVSNVYITDIVKSSLNVSLLSAVTNIVVAQQTAVICATTSAVVASASSSNS</sequence>
<proteinExistence type="predicted"/>
<dbReference type="KEGG" id="acel:acsn021_01960"/>
<keyword evidence="2" id="KW-1185">Reference proteome</keyword>
<dbReference type="RefSeq" id="WP_184093842.1">
    <property type="nucleotide sequence ID" value="NZ_AP023367.1"/>
</dbReference>
<dbReference type="EMBL" id="AP023367">
    <property type="protein sequence ID" value="BCJ92627.1"/>
    <property type="molecule type" value="Genomic_DNA"/>
</dbReference>
<evidence type="ECO:0000313" key="2">
    <source>
        <dbReference type="Proteomes" id="UP000515561"/>
    </source>
</evidence>
<dbReference type="Pfam" id="PF13170">
    <property type="entry name" value="DUF4003"/>
    <property type="match status" value="1"/>
</dbReference>
<accession>A0A6S6QXL8</accession>
<evidence type="ECO:0000313" key="1">
    <source>
        <dbReference type="EMBL" id="BCJ92627.1"/>
    </source>
</evidence>
<organism evidence="1 2">
    <name type="scientific">Anaerocolumna cellulosilytica</name>
    <dbReference type="NCBI Taxonomy" id="433286"/>
    <lineage>
        <taxon>Bacteria</taxon>
        <taxon>Bacillati</taxon>
        <taxon>Bacillota</taxon>
        <taxon>Clostridia</taxon>
        <taxon>Lachnospirales</taxon>
        <taxon>Lachnospiraceae</taxon>
        <taxon>Anaerocolumna</taxon>
    </lineage>
</organism>
<protein>
    <submittedName>
        <fullName evidence="1">Uncharacterized protein</fullName>
    </submittedName>
</protein>
<reference evidence="1 2" key="1">
    <citation type="journal article" date="2016" name="Int. J. Syst. Evol. Microbiol.">
        <title>Descriptions of Anaerotaenia torta gen. nov., sp. nov. and Anaerocolumna cellulosilytica gen. nov., sp. nov. isolated from a methanogenic reactor of cattle waste.</title>
        <authorList>
            <person name="Uek A."/>
            <person name="Ohtaki Y."/>
            <person name="Kaku N."/>
            <person name="Ueki K."/>
        </authorList>
    </citation>
    <scope>NUCLEOTIDE SEQUENCE [LARGE SCALE GENOMIC DNA]</scope>
    <source>
        <strain evidence="1 2">SN021</strain>
    </source>
</reference>